<dbReference type="Proteomes" id="UP001050691">
    <property type="component" value="Unassembled WGS sequence"/>
</dbReference>
<evidence type="ECO:0000313" key="2">
    <source>
        <dbReference type="Proteomes" id="UP001050691"/>
    </source>
</evidence>
<proteinExistence type="predicted"/>
<protein>
    <submittedName>
        <fullName evidence="1">Uncharacterized protein</fullName>
    </submittedName>
</protein>
<dbReference type="AlphaFoldDB" id="A0AAV5A5L7"/>
<dbReference type="EMBL" id="BPWL01000002">
    <property type="protein sequence ID" value="GJJ07948.1"/>
    <property type="molecule type" value="Genomic_DNA"/>
</dbReference>
<sequence length="260" mass="30428">MAPRELRAHEQALVNKWVPWMFYFMKMMRRANRYLVPIPQEKYTAAYKEVCNSGFVAGGEWGKRDPNDKSYWEPKPKDRDAYVKYMKDVIERHPITSAYNAVVVFFAGNGGSTCVDNIVCMFNSPPAQRTFWREVHRLNNADLEEVMNNEALMERNNPRPNDIPPRDPNERPINMPFIRPRTMHSDIKISANNWGQYEKIGQTFFVEDDDEAGGYAVFELAGVLLLETGKFYKIRYEHNVDSIQITERELFTMIRDGIWV</sequence>
<reference evidence="1" key="1">
    <citation type="submission" date="2021-10" db="EMBL/GenBank/DDBJ databases">
        <title>De novo Genome Assembly of Clathrus columnatus (Basidiomycota, Fungi) Using Illumina and Nanopore Sequence Data.</title>
        <authorList>
            <person name="Ogiso-Tanaka E."/>
            <person name="Itagaki H."/>
            <person name="Hosoya T."/>
            <person name="Hosaka K."/>
        </authorList>
    </citation>
    <scope>NUCLEOTIDE SEQUENCE</scope>
    <source>
        <strain evidence="1">MO-923</strain>
    </source>
</reference>
<name>A0AAV5A5L7_9AGAM</name>
<gene>
    <name evidence="1" type="ORF">Clacol_002155</name>
</gene>
<accession>A0AAV5A5L7</accession>
<keyword evidence="2" id="KW-1185">Reference proteome</keyword>
<organism evidence="1 2">
    <name type="scientific">Clathrus columnatus</name>
    <dbReference type="NCBI Taxonomy" id="1419009"/>
    <lineage>
        <taxon>Eukaryota</taxon>
        <taxon>Fungi</taxon>
        <taxon>Dikarya</taxon>
        <taxon>Basidiomycota</taxon>
        <taxon>Agaricomycotina</taxon>
        <taxon>Agaricomycetes</taxon>
        <taxon>Phallomycetidae</taxon>
        <taxon>Phallales</taxon>
        <taxon>Clathraceae</taxon>
        <taxon>Clathrus</taxon>
    </lineage>
</organism>
<evidence type="ECO:0000313" key="1">
    <source>
        <dbReference type="EMBL" id="GJJ07948.1"/>
    </source>
</evidence>
<comment type="caution">
    <text evidence="1">The sequence shown here is derived from an EMBL/GenBank/DDBJ whole genome shotgun (WGS) entry which is preliminary data.</text>
</comment>